<accession>A0A8G2FF95</accession>
<name>A0A8G2FF95_ACIRU</name>
<sequence length="172" mass="19092">MSQTPFNDRVRDAGARVQLSPLDRLFDDAPDRDRDRPLSPGEAMTVLRRSVRRDLEALLNAKRRWHSLPGKLTELAGSVAGYGLPDYTSGSMADPGARESFRAEVERTIKTFEPRFAQVAVVLVKAENPLDPTLHMRIDGLLHAEPAPEPISFNTIVDATSAEIEVKGERFV</sequence>
<evidence type="ECO:0000313" key="2">
    <source>
        <dbReference type="EMBL" id="SIR33673.1"/>
    </source>
</evidence>
<dbReference type="EMBL" id="FTNE01000025">
    <property type="protein sequence ID" value="SIR33673.1"/>
    <property type="molecule type" value="Genomic_DNA"/>
</dbReference>
<dbReference type="AlphaFoldDB" id="A0A8G2FF95"/>
<reference evidence="2 3" key="1">
    <citation type="submission" date="2017-01" db="EMBL/GenBank/DDBJ databases">
        <authorList>
            <person name="Varghese N."/>
            <person name="Submissions S."/>
        </authorList>
    </citation>
    <scope>NUCLEOTIDE SEQUENCE [LARGE SCALE GENOMIC DNA]</scope>
    <source>
        <strain evidence="2 3">ATCC 35905</strain>
    </source>
</reference>
<dbReference type="InterPro" id="IPR017737">
    <property type="entry name" value="TssE1-like"/>
</dbReference>
<comment type="caution">
    <text evidence="2">The sequence shown here is derived from an EMBL/GenBank/DDBJ whole genome shotgun (WGS) entry which is preliminary data.</text>
</comment>
<feature type="domain" description="IraD/Gp25-like" evidence="1">
    <location>
        <begin position="47"/>
        <end position="146"/>
    </location>
</feature>
<dbReference type="SUPFAM" id="SSF160719">
    <property type="entry name" value="gpW/gp25-like"/>
    <property type="match status" value="1"/>
</dbReference>
<dbReference type="OrthoDB" id="119583at2"/>
<dbReference type="PANTHER" id="PTHR38595">
    <property type="entry name" value="CYTOPLASMIC PROTEIN-RELATED"/>
    <property type="match status" value="1"/>
</dbReference>
<dbReference type="RefSeq" id="WP_035229294.1">
    <property type="nucleotide sequence ID" value="NZ_FTNE01000025.1"/>
</dbReference>
<dbReference type="InterPro" id="IPR053176">
    <property type="entry name" value="T6SS_TssE1-like"/>
</dbReference>
<dbReference type="NCBIfam" id="TIGR03357">
    <property type="entry name" value="VI_zyme"/>
    <property type="match status" value="1"/>
</dbReference>
<organism evidence="2 3">
    <name type="scientific">Acidiphilium rubrum</name>
    <dbReference type="NCBI Taxonomy" id="526"/>
    <lineage>
        <taxon>Bacteria</taxon>
        <taxon>Pseudomonadati</taxon>
        <taxon>Pseudomonadota</taxon>
        <taxon>Alphaproteobacteria</taxon>
        <taxon>Acetobacterales</taxon>
        <taxon>Acidocellaceae</taxon>
        <taxon>Acidiphilium</taxon>
    </lineage>
</organism>
<dbReference type="Gene3D" id="3.10.450.40">
    <property type="match status" value="1"/>
</dbReference>
<evidence type="ECO:0000313" key="3">
    <source>
        <dbReference type="Proteomes" id="UP000186308"/>
    </source>
</evidence>
<dbReference type="PANTHER" id="PTHR38595:SF2">
    <property type="entry name" value="TYPE VI SECRETION SYSTEM BASEPLATE SUBUNIT TSSE"/>
    <property type="match status" value="1"/>
</dbReference>
<dbReference type="Proteomes" id="UP000186308">
    <property type="component" value="Unassembled WGS sequence"/>
</dbReference>
<dbReference type="Pfam" id="PF04965">
    <property type="entry name" value="GPW_gp25"/>
    <property type="match status" value="1"/>
</dbReference>
<proteinExistence type="predicted"/>
<evidence type="ECO:0000259" key="1">
    <source>
        <dbReference type="Pfam" id="PF04965"/>
    </source>
</evidence>
<protein>
    <submittedName>
        <fullName evidence="2">Type VI secretion system protein ImpF</fullName>
    </submittedName>
</protein>
<dbReference type="InterPro" id="IPR007048">
    <property type="entry name" value="IraD/Gp25-like"/>
</dbReference>
<keyword evidence="3" id="KW-1185">Reference proteome</keyword>
<gene>
    <name evidence="2" type="ORF">SAMN05421828_12523</name>
</gene>